<evidence type="ECO:0000256" key="3">
    <source>
        <dbReference type="ARBA" id="ARBA00022552"/>
    </source>
</evidence>
<protein>
    <recommendedName>
        <fullName evidence="7">U3 small nucleolar ribonucleoprotein protein MPP10</fullName>
    </recommendedName>
</protein>
<keyword evidence="5 7" id="KW-0687">Ribonucleoprotein</keyword>
<evidence type="ECO:0000256" key="5">
    <source>
        <dbReference type="ARBA" id="ARBA00023274"/>
    </source>
</evidence>
<organism evidence="9 10">
    <name type="scientific">Riccia fluitans</name>
    <dbReference type="NCBI Taxonomy" id="41844"/>
    <lineage>
        <taxon>Eukaryota</taxon>
        <taxon>Viridiplantae</taxon>
        <taxon>Streptophyta</taxon>
        <taxon>Embryophyta</taxon>
        <taxon>Marchantiophyta</taxon>
        <taxon>Marchantiopsida</taxon>
        <taxon>Marchantiidae</taxon>
        <taxon>Marchantiales</taxon>
        <taxon>Ricciaceae</taxon>
        <taxon>Riccia</taxon>
    </lineage>
</organism>
<dbReference type="PANTHER" id="PTHR17039">
    <property type="entry name" value="U3 SMALL NUCLEOLAR RIBONUCLEOPROTEIN PROTEIN MPP10"/>
    <property type="match status" value="1"/>
</dbReference>
<feature type="compositionally biased region" description="Acidic residues" evidence="8">
    <location>
        <begin position="220"/>
        <end position="233"/>
    </location>
</feature>
<evidence type="ECO:0000256" key="7">
    <source>
        <dbReference type="PIRNR" id="PIRNR017300"/>
    </source>
</evidence>
<evidence type="ECO:0000313" key="10">
    <source>
        <dbReference type="Proteomes" id="UP001605036"/>
    </source>
</evidence>
<feature type="region of interest" description="Disordered" evidence="8">
    <location>
        <begin position="510"/>
        <end position="608"/>
    </location>
</feature>
<proteinExistence type="inferred from homology"/>
<feature type="compositionally biased region" description="Basic and acidic residues" evidence="8">
    <location>
        <begin position="185"/>
        <end position="209"/>
    </location>
</feature>
<feature type="compositionally biased region" description="Acidic residues" evidence="8">
    <location>
        <begin position="274"/>
        <end position="289"/>
    </location>
</feature>
<feature type="region of interest" description="Disordered" evidence="8">
    <location>
        <begin position="132"/>
        <end position="255"/>
    </location>
</feature>
<dbReference type="PANTHER" id="PTHR17039:SF0">
    <property type="entry name" value="U3 SMALL NUCLEOLAR RIBONUCLEOPROTEIN PROTEIN MPP10"/>
    <property type="match status" value="1"/>
</dbReference>
<comment type="subcellular location">
    <subcellularLocation>
        <location evidence="1 7">Nucleus</location>
        <location evidence="1 7">Nucleolus</location>
    </subcellularLocation>
</comment>
<dbReference type="GO" id="GO:0006364">
    <property type="term" value="P:rRNA processing"/>
    <property type="evidence" value="ECO:0007669"/>
    <property type="project" value="UniProtKB-KW"/>
</dbReference>
<keyword evidence="2 7" id="KW-0690">Ribosome biogenesis</keyword>
<dbReference type="InterPro" id="IPR012173">
    <property type="entry name" value="Mpp10"/>
</dbReference>
<feature type="compositionally biased region" description="Acidic residues" evidence="8">
    <location>
        <begin position="153"/>
        <end position="184"/>
    </location>
</feature>
<accession>A0ABD1XHR7</accession>
<keyword evidence="10" id="KW-1185">Reference proteome</keyword>
<feature type="compositionally biased region" description="Basic and acidic residues" evidence="8">
    <location>
        <begin position="537"/>
        <end position="546"/>
    </location>
</feature>
<evidence type="ECO:0000256" key="6">
    <source>
        <dbReference type="ARBA" id="ARBA00029455"/>
    </source>
</evidence>
<dbReference type="GO" id="GO:0034457">
    <property type="term" value="C:Mpp10 complex"/>
    <property type="evidence" value="ECO:0007669"/>
    <property type="project" value="UniProtKB-UniRule"/>
</dbReference>
<evidence type="ECO:0000256" key="2">
    <source>
        <dbReference type="ARBA" id="ARBA00022517"/>
    </source>
</evidence>
<dbReference type="EMBL" id="JBHFFA010000008">
    <property type="protein sequence ID" value="KAL2607436.1"/>
    <property type="molecule type" value="Genomic_DNA"/>
</dbReference>
<evidence type="ECO:0000256" key="4">
    <source>
        <dbReference type="ARBA" id="ARBA00023242"/>
    </source>
</evidence>
<dbReference type="Proteomes" id="UP001605036">
    <property type="component" value="Unassembled WGS sequence"/>
</dbReference>
<dbReference type="Pfam" id="PF04006">
    <property type="entry name" value="Mpp10"/>
    <property type="match status" value="1"/>
</dbReference>
<gene>
    <name evidence="9" type="ORF">R1flu_026009</name>
</gene>
<dbReference type="AlphaFoldDB" id="A0ABD1XHR7"/>
<evidence type="ECO:0000313" key="9">
    <source>
        <dbReference type="EMBL" id="KAL2607436.1"/>
    </source>
</evidence>
<keyword evidence="3 7" id="KW-0698">rRNA processing</keyword>
<sequence>MGGIAQLSREGAVDETAKVEKKSTEIDSVAGQALDRLKTTEAIDWLGTSSSLAECTKQASEGLFSLTATNFEKAPLKKLYTDRFDTEQIWQQIDLQSLPVLSYIRRRVKILEKASIDNYFVLPGDSIENVSQGGEDDLVKDQELTDGTGSSSEGEDEDTSDGSDVDRDEAEGEGLEEEDDEEDDVPKNPVEDEFFKISEMEKFLDKADAEENGFSVPSGSDEEENEDDEDLDAAEAGFSGDDGEDEDGNGLGFGKYEEFFGMDKKRKVKFNLDEQNDVDNSDEDGGSEDGDIHPSRNEIMPVQEDKLSAHEKRLLKTKKRIEALEKANIDPKDWTMQGEVSARKRPKNSALEVELDFDHNARPPPVITEEVTASLEDMIKARIAETRFDDVVRSFVGPEAAPRERIELDENKSQKGLGALYEADYMRQTGSAVAPTTSTDLLKNEATLLFRALCSRLDALSHFSFAPKPVIEDMGVRADVPALAMEEVAPLLVSEASLLAPEEVFKGEDGLKGEAELSPEERKRRRAQKKRKRKGEKRAQEQLELRKKPRVTGSTDEPKSTPGLKIGHSSFSKSTKVFAALDNTVDGKGKPVPRKDEKQLPRASDLKL</sequence>
<feature type="region of interest" description="Disordered" evidence="8">
    <location>
        <begin position="271"/>
        <end position="309"/>
    </location>
</feature>
<name>A0ABD1XHR7_9MARC</name>
<dbReference type="GO" id="GO:0005732">
    <property type="term" value="C:sno(s)RNA-containing ribonucleoprotein complex"/>
    <property type="evidence" value="ECO:0007669"/>
    <property type="project" value="UniProtKB-UniRule"/>
</dbReference>
<reference evidence="9 10" key="1">
    <citation type="submission" date="2024-09" db="EMBL/GenBank/DDBJ databases">
        <title>Chromosome-scale assembly of Riccia fluitans.</title>
        <authorList>
            <person name="Paukszto L."/>
            <person name="Sawicki J."/>
            <person name="Karawczyk K."/>
            <person name="Piernik-Szablinska J."/>
            <person name="Szczecinska M."/>
            <person name="Mazdziarz M."/>
        </authorList>
    </citation>
    <scope>NUCLEOTIDE SEQUENCE [LARGE SCALE GENOMIC DNA]</scope>
    <source>
        <strain evidence="9">Rf_01</strain>
        <tissue evidence="9">Aerial parts of the thallus</tissue>
    </source>
</reference>
<feature type="compositionally biased region" description="Basic and acidic residues" evidence="8">
    <location>
        <begin position="585"/>
        <end position="608"/>
    </location>
</feature>
<feature type="compositionally biased region" description="Basic residues" evidence="8">
    <location>
        <begin position="523"/>
        <end position="536"/>
    </location>
</feature>
<dbReference type="PIRSF" id="PIRSF017300">
    <property type="entry name" value="snoRNP_Mpp10"/>
    <property type="match status" value="1"/>
</dbReference>
<comment type="similarity">
    <text evidence="6 7">Belongs to the MPP10 family.</text>
</comment>
<evidence type="ECO:0000256" key="1">
    <source>
        <dbReference type="ARBA" id="ARBA00004604"/>
    </source>
</evidence>
<keyword evidence="4 7" id="KW-0539">Nucleus</keyword>
<feature type="compositionally biased region" description="Basic and acidic residues" evidence="8">
    <location>
        <begin position="510"/>
        <end position="522"/>
    </location>
</feature>
<evidence type="ECO:0000256" key="8">
    <source>
        <dbReference type="SAM" id="MobiDB-lite"/>
    </source>
</evidence>
<comment type="caution">
    <text evidence="9">The sequence shown here is derived from an EMBL/GenBank/DDBJ whole genome shotgun (WGS) entry which is preliminary data.</text>
</comment>
<comment type="function">
    <text evidence="7">Involved in nucleolar processing of pre-18S ribosomal RNA.</text>
</comment>